<dbReference type="InterPro" id="IPR003441">
    <property type="entry name" value="NAC-dom"/>
</dbReference>
<keyword evidence="3" id="KW-0804">Transcription</keyword>
<proteinExistence type="predicted"/>
<keyword evidence="7" id="KW-1185">Reference proteome</keyword>
<evidence type="ECO:0000256" key="4">
    <source>
        <dbReference type="ARBA" id="ARBA00023242"/>
    </source>
</evidence>
<keyword evidence="1" id="KW-0805">Transcription regulation</keyword>
<dbReference type="Pfam" id="PF02365">
    <property type="entry name" value="NAM"/>
    <property type="match status" value="1"/>
</dbReference>
<evidence type="ECO:0000256" key="1">
    <source>
        <dbReference type="ARBA" id="ARBA00023015"/>
    </source>
</evidence>
<reference evidence="6 7" key="1">
    <citation type="submission" date="2024-03" db="EMBL/GenBank/DDBJ databases">
        <authorList>
            <person name="Martinez-Hernandez J."/>
        </authorList>
    </citation>
    <scope>NUCLEOTIDE SEQUENCE [LARGE SCALE GENOMIC DNA]</scope>
</reference>
<dbReference type="GO" id="GO:0003677">
    <property type="term" value="F:DNA binding"/>
    <property type="evidence" value="ECO:0007669"/>
    <property type="project" value="UniProtKB-KW"/>
</dbReference>
<dbReference type="AlphaFoldDB" id="A0AAV1X678"/>
<keyword evidence="4" id="KW-0539">Nucleus</keyword>
<comment type="caution">
    <text evidence="6">The sequence shown here is derived from an EMBL/GenBank/DDBJ whole genome shotgun (WGS) entry which is preliminary data.</text>
</comment>
<evidence type="ECO:0000313" key="6">
    <source>
        <dbReference type="EMBL" id="CAL0317190.1"/>
    </source>
</evidence>
<evidence type="ECO:0000259" key="5">
    <source>
        <dbReference type="PROSITE" id="PS51005"/>
    </source>
</evidence>
<dbReference type="GO" id="GO:0006355">
    <property type="term" value="P:regulation of DNA-templated transcription"/>
    <property type="evidence" value="ECO:0007669"/>
    <property type="project" value="InterPro"/>
</dbReference>
<dbReference type="SUPFAM" id="SSF101941">
    <property type="entry name" value="NAC domain"/>
    <property type="match status" value="1"/>
</dbReference>
<protein>
    <recommendedName>
        <fullName evidence="5">NAC domain-containing protein</fullName>
    </recommendedName>
</protein>
<dbReference type="Gene3D" id="2.170.150.80">
    <property type="entry name" value="NAC domain"/>
    <property type="match status" value="1"/>
</dbReference>
<evidence type="ECO:0000313" key="7">
    <source>
        <dbReference type="Proteomes" id="UP001497480"/>
    </source>
</evidence>
<dbReference type="EMBL" id="CAXHTB010000012">
    <property type="protein sequence ID" value="CAL0317190.1"/>
    <property type="molecule type" value="Genomic_DNA"/>
</dbReference>
<dbReference type="GO" id="GO:0005634">
    <property type="term" value="C:nucleus"/>
    <property type="evidence" value="ECO:0007669"/>
    <property type="project" value="UniProtKB-ARBA"/>
</dbReference>
<keyword evidence="2" id="KW-0238">DNA-binding</keyword>
<evidence type="ECO:0000256" key="3">
    <source>
        <dbReference type="ARBA" id="ARBA00023163"/>
    </source>
</evidence>
<name>A0AAV1X678_LUPLU</name>
<dbReference type="InterPro" id="IPR036093">
    <property type="entry name" value="NAC_dom_sf"/>
</dbReference>
<evidence type="ECO:0000256" key="2">
    <source>
        <dbReference type="ARBA" id="ARBA00023125"/>
    </source>
</evidence>
<accession>A0AAV1X678</accession>
<dbReference type="PANTHER" id="PTHR31744">
    <property type="entry name" value="PROTEIN CUP-SHAPED COTYLEDON 2-RELATED"/>
    <property type="match status" value="1"/>
</dbReference>
<feature type="domain" description="NAC" evidence="5">
    <location>
        <begin position="22"/>
        <end position="79"/>
    </location>
</feature>
<sequence length="79" mass="9283">MRMEAMRKVCRYMQKDHEVLKLPPGFRFHPTDQELIISYLSEKVLDNQFSSIAIAEVDLNSCEPWELPSESLKNHLNSF</sequence>
<gene>
    <name evidence="6" type="ORF">LLUT_LOCUS18250</name>
</gene>
<dbReference type="PROSITE" id="PS51005">
    <property type="entry name" value="NAC"/>
    <property type="match status" value="1"/>
</dbReference>
<dbReference type="Proteomes" id="UP001497480">
    <property type="component" value="Unassembled WGS sequence"/>
</dbReference>
<organism evidence="6 7">
    <name type="scientific">Lupinus luteus</name>
    <name type="common">European yellow lupine</name>
    <dbReference type="NCBI Taxonomy" id="3873"/>
    <lineage>
        <taxon>Eukaryota</taxon>
        <taxon>Viridiplantae</taxon>
        <taxon>Streptophyta</taxon>
        <taxon>Embryophyta</taxon>
        <taxon>Tracheophyta</taxon>
        <taxon>Spermatophyta</taxon>
        <taxon>Magnoliopsida</taxon>
        <taxon>eudicotyledons</taxon>
        <taxon>Gunneridae</taxon>
        <taxon>Pentapetalae</taxon>
        <taxon>rosids</taxon>
        <taxon>fabids</taxon>
        <taxon>Fabales</taxon>
        <taxon>Fabaceae</taxon>
        <taxon>Papilionoideae</taxon>
        <taxon>50 kb inversion clade</taxon>
        <taxon>genistoids sensu lato</taxon>
        <taxon>core genistoids</taxon>
        <taxon>Genisteae</taxon>
        <taxon>Lupinus</taxon>
    </lineage>
</organism>
<dbReference type="PANTHER" id="PTHR31744:SF92">
    <property type="entry name" value="NAC DOMAIN-CONTAINING PROTEIN 87"/>
    <property type="match status" value="1"/>
</dbReference>